<dbReference type="GO" id="GO:0034511">
    <property type="term" value="F:U3 snoRNA binding"/>
    <property type="evidence" value="ECO:0007669"/>
    <property type="project" value="TreeGrafter"/>
</dbReference>
<dbReference type="GO" id="GO:0000462">
    <property type="term" value="P:maturation of SSU-rRNA from tricistronic rRNA transcript (SSU-rRNA, 5.8S rRNA, LSU-rRNA)"/>
    <property type="evidence" value="ECO:0007669"/>
    <property type="project" value="TreeGrafter"/>
</dbReference>
<evidence type="ECO:0000259" key="6">
    <source>
        <dbReference type="PROSITE" id="PS51714"/>
    </source>
</evidence>
<keyword evidence="3" id="KW-0539">Nucleus</keyword>
<dbReference type="InterPro" id="IPR007034">
    <property type="entry name" value="BMS1_TSR1_C"/>
</dbReference>
<dbReference type="Proteomes" id="UP000094565">
    <property type="component" value="Chromosome 3"/>
</dbReference>
<dbReference type="PANTHER" id="PTHR12858">
    <property type="entry name" value="RIBOSOME BIOGENESIS PROTEIN"/>
    <property type="match status" value="1"/>
</dbReference>
<feature type="region of interest" description="Disordered" evidence="5">
    <location>
        <begin position="1"/>
        <end position="50"/>
    </location>
</feature>
<protein>
    <submittedName>
        <fullName evidence="7">BA75_04060T0</fullName>
    </submittedName>
</protein>
<accession>A0A1B2JFJ2</accession>
<evidence type="ECO:0000256" key="5">
    <source>
        <dbReference type="SAM" id="MobiDB-lite"/>
    </source>
</evidence>
<name>A0A1B2JFJ2_PICPA</name>
<dbReference type="GO" id="GO:0030688">
    <property type="term" value="C:preribosome, small subunit precursor"/>
    <property type="evidence" value="ECO:0007669"/>
    <property type="project" value="TreeGrafter"/>
</dbReference>
<gene>
    <name evidence="7" type="primary">TSR1</name>
    <name evidence="7" type="ORF">ATY40_BA7504060</name>
</gene>
<dbReference type="OrthoDB" id="119302at2759"/>
<evidence type="ECO:0000313" key="8">
    <source>
        <dbReference type="Proteomes" id="UP000094565"/>
    </source>
</evidence>
<dbReference type="GO" id="GO:0000479">
    <property type="term" value="P:endonucleolytic cleavage of tricistronic rRNA transcript (SSU-rRNA, 5.8S rRNA, LSU-rRNA)"/>
    <property type="evidence" value="ECO:0007669"/>
    <property type="project" value="TreeGrafter"/>
</dbReference>
<dbReference type="SMART" id="SM01362">
    <property type="entry name" value="DUF663"/>
    <property type="match status" value="1"/>
</dbReference>
<reference evidence="7 8" key="1">
    <citation type="submission" date="2016-02" db="EMBL/GenBank/DDBJ databases">
        <title>Comparative genomic and transcriptomic foundation for Pichia pastoris.</title>
        <authorList>
            <person name="Love K.R."/>
            <person name="Shah K.A."/>
            <person name="Whittaker C.A."/>
            <person name="Wu J."/>
            <person name="Bartlett M.C."/>
            <person name="Ma D."/>
            <person name="Leeson R.L."/>
            <person name="Priest M."/>
            <person name="Young S.K."/>
            <person name="Love J.C."/>
        </authorList>
    </citation>
    <scope>NUCLEOTIDE SEQUENCE [LARGE SCALE GENOMIC DNA]</scope>
    <source>
        <strain evidence="7 8">ATCC 28485</strain>
    </source>
</reference>
<dbReference type="PANTHER" id="PTHR12858:SF1">
    <property type="entry name" value="PRE-RRNA-PROCESSING PROTEIN TSR1 HOMOLOG"/>
    <property type="match status" value="1"/>
</dbReference>
<dbReference type="InterPro" id="IPR030387">
    <property type="entry name" value="G_Bms1/Tsr1_dom"/>
</dbReference>
<dbReference type="AlphaFoldDB" id="A0A1B2JFJ2"/>
<evidence type="ECO:0000256" key="2">
    <source>
        <dbReference type="ARBA" id="ARBA00022517"/>
    </source>
</evidence>
<comment type="similarity">
    <text evidence="4">Belongs to the TRAFAC class translation factor GTPase superfamily. Bms1-like GTPase family. TSR1 subfamily.</text>
</comment>
<dbReference type="GO" id="GO:0005730">
    <property type="term" value="C:nucleolus"/>
    <property type="evidence" value="ECO:0007669"/>
    <property type="project" value="UniProtKB-SubCell"/>
</dbReference>
<dbReference type="GO" id="GO:0005525">
    <property type="term" value="F:GTP binding"/>
    <property type="evidence" value="ECO:0007669"/>
    <property type="project" value="TreeGrafter"/>
</dbReference>
<evidence type="ECO:0000256" key="3">
    <source>
        <dbReference type="ARBA" id="ARBA00023242"/>
    </source>
</evidence>
<sequence>MAGHSHRSTLKNNHKPFKSRHASKGSLKASYKGKVEKSETGTNKKLKITTKQERKNIAQQLRQNKILQTSLERQLFAGSNGAEKVVTILALADDIDAIDIANLLLVSLNDSTANAQDLKITDQPSINSFRIERFKSNVKFVLPDMSNFLSVLDACKVSDFIVLGLSATEEVSPEFGEQIIRAIELQGIASVLPVVSNLVTAYPKKNFQQDVLRSLNSYIKHFFPTQDKVFNLEVVTESLNAMRTLCQKFPKSITWRDSRGYLLANKLDYHNGSLVVEGTVRGVGFNSNRLVHLPGLGDFQLDHIEVLPKLGRKQTEDQEMLEQQNFYPSPELQEDLEEIAPEYPNMEDEDMQDVISEEEKGPELGVRLDGYEYFEDARKKDNAPVNMPKSLSEFQSRWYLNDRLDEIAEVDEQLSSDEVEEEQQMEVDIDIDEVDQEQFEELDAEEEARQLQTYKERERLDLEFPDEFELLPNVSAKKTLERYRGVKSLANCDWDYDEKDDLKPEDWHRLLRISNFTATKNRILKQAVNEAEVKAGTLVRLYINAPEDVVSKIPNVETNTFTIYALLEHEHKLAVSNFSIQAWEEYEKPIPSKDTMIVQYGFRRQVIEPVFSAASNNSNNVHKYERFLHKESVAVATAIAPVMFPSTPAIFFKQGPEGQIELLGQGTFLNCDHSRVLAKRIVLTGEPFKMHKRLVTVRYMFFNPEDINWFKAIPLFTKMGRAGIIKESLGTHGYFKATFDGKLNAQDTIAMALYKRMWPKRSTLASI</sequence>
<comment type="subcellular location">
    <subcellularLocation>
        <location evidence="1">Nucleus</location>
        <location evidence="1">Nucleolus</location>
    </subcellularLocation>
</comment>
<dbReference type="Pfam" id="PF08142">
    <property type="entry name" value="AARP2CN"/>
    <property type="match status" value="1"/>
</dbReference>
<proteinExistence type="inferred from homology"/>
<organism evidence="7 8">
    <name type="scientific">Komagataella pastoris</name>
    <name type="common">Yeast</name>
    <name type="synonym">Pichia pastoris</name>
    <dbReference type="NCBI Taxonomy" id="4922"/>
    <lineage>
        <taxon>Eukaryota</taxon>
        <taxon>Fungi</taxon>
        <taxon>Dikarya</taxon>
        <taxon>Ascomycota</taxon>
        <taxon>Saccharomycotina</taxon>
        <taxon>Pichiomycetes</taxon>
        <taxon>Pichiales</taxon>
        <taxon>Pichiaceae</taxon>
        <taxon>Komagataella</taxon>
    </lineage>
</organism>
<evidence type="ECO:0000256" key="1">
    <source>
        <dbReference type="ARBA" id="ARBA00004604"/>
    </source>
</evidence>
<dbReference type="SMART" id="SM00785">
    <property type="entry name" value="AARP2CN"/>
    <property type="match status" value="1"/>
</dbReference>
<evidence type="ECO:0000256" key="4">
    <source>
        <dbReference type="ARBA" id="ARBA00038288"/>
    </source>
</evidence>
<dbReference type="InterPro" id="IPR039761">
    <property type="entry name" value="Bms1/Tsr1"/>
</dbReference>
<feature type="compositionally biased region" description="Basic residues" evidence="5">
    <location>
        <begin position="1"/>
        <end position="23"/>
    </location>
</feature>
<dbReference type="PROSITE" id="PS51714">
    <property type="entry name" value="G_BMS1"/>
    <property type="match status" value="1"/>
</dbReference>
<dbReference type="GO" id="GO:0003924">
    <property type="term" value="F:GTPase activity"/>
    <property type="evidence" value="ECO:0007669"/>
    <property type="project" value="TreeGrafter"/>
</dbReference>
<dbReference type="Pfam" id="PF22298">
    <property type="entry name" value="Tsr1_G-like"/>
    <property type="match status" value="1"/>
</dbReference>
<dbReference type="InterPro" id="IPR012948">
    <property type="entry name" value="AARP2CN"/>
</dbReference>
<dbReference type="Pfam" id="PF04950">
    <property type="entry name" value="RIBIOP_C"/>
    <property type="match status" value="1"/>
</dbReference>
<evidence type="ECO:0000313" key="7">
    <source>
        <dbReference type="EMBL" id="ANZ76763.1"/>
    </source>
</evidence>
<keyword evidence="2" id="KW-0690">Ribosome biogenesis</keyword>
<dbReference type="EMBL" id="CP014586">
    <property type="protein sequence ID" value="ANZ76763.1"/>
    <property type="molecule type" value="Genomic_DNA"/>
</dbReference>
<keyword evidence="8" id="KW-1185">Reference proteome</keyword>
<feature type="domain" description="Bms1-type G" evidence="6">
    <location>
        <begin position="82"/>
        <end position="251"/>
    </location>
</feature>